<evidence type="ECO:0000313" key="1">
    <source>
        <dbReference type="EMBL" id="ORY53154.1"/>
    </source>
</evidence>
<keyword evidence="2" id="KW-1185">Reference proteome</keyword>
<dbReference type="AlphaFoldDB" id="A0A1Y2D1Z8"/>
<evidence type="ECO:0000313" key="2">
    <source>
        <dbReference type="Proteomes" id="UP000193642"/>
    </source>
</evidence>
<protein>
    <submittedName>
        <fullName evidence="1">Uncharacterized protein</fullName>
    </submittedName>
</protein>
<proteinExistence type="predicted"/>
<organism evidence="1 2">
    <name type="scientific">Rhizoclosmatium globosum</name>
    <dbReference type="NCBI Taxonomy" id="329046"/>
    <lineage>
        <taxon>Eukaryota</taxon>
        <taxon>Fungi</taxon>
        <taxon>Fungi incertae sedis</taxon>
        <taxon>Chytridiomycota</taxon>
        <taxon>Chytridiomycota incertae sedis</taxon>
        <taxon>Chytridiomycetes</taxon>
        <taxon>Chytridiales</taxon>
        <taxon>Chytriomycetaceae</taxon>
        <taxon>Rhizoclosmatium</taxon>
    </lineage>
</organism>
<sequence length="275" mass="31240">MSPVQGPSASSITSEKVYASVREENEAFLKPAEEIWGSIIGQLLFVGEYQEVGRHLHRSVVLRSTFHYIFGSNHTAIVYNSLKNHPAIHFKKSKRLTVEVDSIRAPLNLPLDDLKQQPDYSPNLRYQATMLTFQQSLKISCFPFTSLDTSKLQEPELIPKTTKQKTLPISHTGMLSNRPFNKIYRSAYFPSQASSFEETCEAMTISELENAIQNHQAMALLDRHHHESQKELSAAKTILTEQIQCLEEMHEFRVCERESVPVSSKSTVIYSTNPV</sequence>
<name>A0A1Y2D1Z8_9FUNG</name>
<dbReference type="Proteomes" id="UP000193642">
    <property type="component" value="Unassembled WGS sequence"/>
</dbReference>
<reference evidence="1 2" key="1">
    <citation type="submission" date="2016-07" db="EMBL/GenBank/DDBJ databases">
        <title>Pervasive Adenine N6-methylation of Active Genes in Fungi.</title>
        <authorList>
            <consortium name="DOE Joint Genome Institute"/>
            <person name="Mondo S.J."/>
            <person name="Dannebaum R.O."/>
            <person name="Kuo R.C."/>
            <person name="Labutti K."/>
            <person name="Haridas S."/>
            <person name="Kuo A."/>
            <person name="Salamov A."/>
            <person name="Ahrendt S.R."/>
            <person name="Lipzen A."/>
            <person name="Sullivan W."/>
            <person name="Andreopoulos W.B."/>
            <person name="Clum A."/>
            <person name="Lindquist E."/>
            <person name="Daum C."/>
            <person name="Ramamoorthy G.K."/>
            <person name="Gryganskyi A."/>
            <person name="Culley D."/>
            <person name="Magnuson J.K."/>
            <person name="James T.Y."/>
            <person name="O'Malley M.A."/>
            <person name="Stajich J.E."/>
            <person name="Spatafora J.W."/>
            <person name="Visel A."/>
            <person name="Grigoriev I.V."/>
        </authorList>
    </citation>
    <scope>NUCLEOTIDE SEQUENCE [LARGE SCALE GENOMIC DNA]</scope>
    <source>
        <strain evidence="1 2">JEL800</strain>
    </source>
</reference>
<comment type="caution">
    <text evidence="1">The sequence shown here is derived from an EMBL/GenBank/DDBJ whole genome shotgun (WGS) entry which is preliminary data.</text>
</comment>
<gene>
    <name evidence="1" type="ORF">BCR33DRAFT_761415</name>
</gene>
<accession>A0A1Y2D1Z8</accession>
<dbReference type="EMBL" id="MCGO01000002">
    <property type="protein sequence ID" value="ORY53154.1"/>
    <property type="molecule type" value="Genomic_DNA"/>
</dbReference>